<dbReference type="Proteomes" id="UP001305779">
    <property type="component" value="Unassembled WGS sequence"/>
</dbReference>
<feature type="region of interest" description="Disordered" evidence="1">
    <location>
        <begin position="592"/>
        <end position="620"/>
    </location>
</feature>
<sequence>MGANGRDDDGRDDSWPWNDKWLKSIKDEHDKFFTELKNEGWRLEKELGNDDNTSTSPFTAFKKFVDSSFQGFTDGFKNFPSNIAELRAKMQREQERLHEEELDISRRWTGSEDTPDHIQLELLRSTEQERREAFDATTSILAEAQRRNAHVPKAKIAALFNDPESMLGYLDRLASPMLALGGAWYYMPETGDRLPTADSWRWLAPQPRWLSVDWFKRSPYSPIRLEAHPDLGLEGEKWRAAFEDLMDASLDKPMESRERVGMRALHGKPQSTYHGPGLEWLLSLQCRGILPPLLPRAHNDVDSKSMLQSSTPGSIIDTIRQHKQDLSLNSEQAKRWHTSLYQDISDLMSEIATKSTSDTVAEPIEGLPPLEGVAPYRIQPATEQDLYDSPHIWSSIALPDESQSTPSQTKVFADEETRKFKWETEKYEALTHALKDGDIDAATDVLNDWYDVRGEIDWFVEDQINRLADLNQAITQSKLPFDHPQKQEAYRFLDELTRTDVEKFKQHEQELDLLRRLSDDGERSEEEEKEFIDRLEQERVNLDRMVGEKVEEQPVVQQKPEVLSALTTTETTRLPDGTITTKVVLRKRFADGREETSESVHTAKEDLEQQHQSEDGKTKKKGWFWQPNTVIGIMEHYQSVDSQSFDTFEDLSNMYTSLPSRKLELQNTKMSTITMDPGCKDHISNQCERFERFSKIGGTTYQTALPARSADAVRQTVAEIDKIMLEAERAIQGRMSRLRREVDQFRSDVAEHSSIHWYRNISDLTAYESSEFHQILSNMRIHDFDDFAKYLKETLPAAAKQVRPDHESFSWHFLNKIKTLLDLVLGSASHPVSFSLLATIKAKVFVLDRPRIPPRRLAPRLASVDTELLRMMDMHSNMDDRDKYWDFASSWRLLVTSWEDMASDAGSLLRVLDPIRKKAEAEIRRRTALAVSRKLPQELADLVLEHAMAVEEVPLEA</sequence>
<protein>
    <submittedName>
        <fullName evidence="2">Uncharacterized protein</fullName>
    </submittedName>
</protein>
<accession>A0ABR0EIQ4</accession>
<gene>
    <name evidence="2" type="ORF">PRZ48_007201</name>
</gene>
<comment type="caution">
    <text evidence="2">The sequence shown here is derived from an EMBL/GenBank/DDBJ whole genome shotgun (WGS) entry which is preliminary data.</text>
</comment>
<keyword evidence="3" id="KW-1185">Reference proteome</keyword>
<reference evidence="2 3" key="1">
    <citation type="journal article" date="2023" name="G3 (Bethesda)">
        <title>A chromosome-level genome assembly of Zasmidium syzygii isolated from banana leaves.</title>
        <authorList>
            <person name="van Westerhoven A.C."/>
            <person name="Mehrabi R."/>
            <person name="Talebi R."/>
            <person name="Steentjes M.B.F."/>
            <person name="Corcolon B."/>
            <person name="Chong P.A."/>
            <person name="Kema G.H.J."/>
            <person name="Seidl M.F."/>
        </authorList>
    </citation>
    <scope>NUCLEOTIDE SEQUENCE [LARGE SCALE GENOMIC DNA]</scope>
    <source>
        <strain evidence="2 3">P124</strain>
    </source>
</reference>
<dbReference type="EMBL" id="JAXOVC010000005">
    <property type="protein sequence ID" value="KAK4501392.1"/>
    <property type="molecule type" value="Genomic_DNA"/>
</dbReference>
<feature type="compositionally biased region" description="Basic and acidic residues" evidence="1">
    <location>
        <begin position="592"/>
        <end position="617"/>
    </location>
</feature>
<name>A0ABR0EIQ4_ZASCE</name>
<evidence type="ECO:0000313" key="3">
    <source>
        <dbReference type="Proteomes" id="UP001305779"/>
    </source>
</evidence>
<evidence type="ECO:0000256" key="1">
    <source>
        <dbReference type="SAM" id="MobiDB-lite"/>
    </source>
</evidence>
<organism evidence="2 3">
    <name type="scientific">Zasmidium cellare</name>
    <name type="common">Wine cellar mold</name>
    <name type="synonym">Racodium cellare</name>
    <dbReference type="NCBI Taxonomy" id="395010"/>
    <lineage>
        <taxon>Eukaryota</taxon>
        <taxon>Fungi</taxon>
        <taxon>Dikarya</taxon>
        <taxon>Ascomycota</taxon>
        <taxon>Pezizomycotina</taxon>
        <taxon>Dothideomycetes</taxon>
        <taxon>Dothideomycetidae</taxon>
        <taxon>Mycosphaerellales</taxon>
        <taxon>Mycosphaerellaceae</taxon>
        <taxon>Zasmidium</taxon>
    </lineage>
</organism>
<evidence type="ECO:0000313" key="2">
    <source>
        <dbReference type="EMBL" id="KAK4501392.1"/>
    </source>
</evidence>
<proteinExistence type="predicted"/>